<evidence type="ECO:0000313" key="3">
    <source>
        <dbReference type="EMBL" id="AEA65719.1"/>
    </source>
</evidence>
<dbReference type="InterPro" id="IPR002035">
    <property type="entry name" value="VWF_A"/>
</dbReference>
<dbReference type="KEGG" id="bgd:bgla_3p0170"/>
<dbReference type="AlphaFoldDB" id="F2LSC3"/>
<organism evidence="3 4">
    <name type="scientific">Burkholderia gladioli (strain BSR3)</name>
    <dbReference type="NCBI Taxonomy" id="999541"/>
    <lineage>
        <taxon>Bacteria</taxon>
        <taxon>Pseudomonadati</taxon>
        <taxon>Pseudomonadota</taxon>
        <taxon>Betaproteobacteria</taxon>
        <taxon>Burkholderiales</taxon>
        <taxon>Burkholderiaceae</taxon>
        <taxon>Burkholderia</taxon>
    </lineage>
</organism>
<dbReference type="Pfam" id="PF00092">
    <property type="entry name" value="VWA"/>
    <property type="match status" value="1"/>
</dbReference>
<dbReference type="InterPro" id="IPR036465">
    <property type="entry name" value="vWFA_dom_sf"/>
</dbReference>
<evidence type="ECO:0000259" key="2">
    <source>
        <dbReference type="PROSITE" id="PS50234"/>
    </source>
</evidence>
<dbReference type="HOGENOM" id="CLU_024864_0_0_4"/>
<feature type="compositionally biased region" description="Gly residues" evidence="1">
    <location>
        <begin position="310"/>
        <end position="323"/>
    </location>
</feature>
<accession>F2LSC3</accession>
<geneLocation type="plasmid" evidence="3 4">
    <name>bgla_3p</name>
</geneLocation>
<dbReference type="SUPFAM" id="SSF53300">
    <property type="entry name" value="vWA-like"/>
    <property type="match status" value="1"/>
</dbReference>
<keyword evidence="4" id="KW-1185">Reference proteome</keyword>
<sequence length="660" mass="70134">MKDGQARYRNQLLTARILAGRCDLELKVSGNISTAMTDGKSVWYPQAWMLTDSEEMGIVMDGIIDHEAAGHGRHTDFSVKQPKHPLVRRLANIFEDVWCEISAGHHWPGIPANLARTVEVLTDWGLFGSPESMARGEPGQLMCNALLVNCRARFLPGQGEPLKHHAAAAWQAAESRFGSIWHQAWKLASRSPDLRTTREATDLAVSVFKLLQSESVEPDRPNVPSNPGAEGSNGPEPHDNPGKGGGDDEPADDQGGQPSSSDSGESGQTGGDSNETGEGGSGDSDNDGSGESDSGNPSGQSGASSAGSSGESGQGAASGGNPGSGSLAEGPTAEQRAAVRDACETPDTDLPPTDLGQLAGQAVSERLQQRTAKARMIRLNAPVPVAPKEAIPRSWHVLGTRVRNTLAGELDAYLEARVTRHTQRGYSGRRIDTSRLPRLRVGDARVFRTRHEEEGLNTAISVVIDLSPSMSYPLGKVEQVMSAGATPVIDGVAQHQQFTVRRDQAAGATAVALAPIFEMYDVPFEVISYAAGYQIIKSFDDGWEEVSRRSHAVASVGRSTATGMAMTVALSNLILRDEDRRMMVLLTDGAAGDPVMTAASYQAAKEAGVEVVTIFIGRDIQAIALTRSILNATGFGQHFSNVNSPDELAKGVIDAMRSAF</sequence>
<dbReference type="EMBL" id="CP002603">
    <property type="protein sequence ID" value="AEA65719.1"/>
    <property type="molecule type" value="Genomic_DNA"/>
</dbReference>
<feature type="compositionally biased region" description="Low complexity" evidence="1">
    <location>
        <begin position="253"/>
        <end position="276"/>
    </location>
</feature>
<feature type="compositionally biased region" description="Low complexity" evidence="1">
    <location>
        <begin position="291"/>
        <end position="309"/>
    </location>
</feature>
<gene>
    <name evidence="3" type="ordered locus">bgla_3p0170</name>
</gene>
<dbReference type="Proteomes" id="UP000008316">
    <property type="component" value="Plasmid bgla_3p"/>
</dbReference>
<keyword evidence="3" id="KW-0614">Plasmid</keyword>
<dbReference type="PROSITE" id="PS50234">
    <property type="entry name" value="VWFA"/>
    <property type="match status" value="1"/>
</dbReference>
<feature type="domain" description="VWFA" evidence="2">
    <location>
        <begin position="459"/>
        <end position="656"/>
    </location>
</feature>
<name>F2LSC3_BURGS</name>
<reference evidence="3 4" key="1">
    <citation type="journal article" date="2011" name="J. Bacteriol.">
        <title>Complete genome sequence of Burkholderia gladioli BSR3.</title>
        <authorList>
            <person name="Seo Y.S."/>
            <person name="Lim J."/>
            <person name="Choi B.S."/>
            <person name="Kim H."/>
            <person name="Goo E."/>
            <person name="Lee B."/>
            <person name="Lim J.S."/>
            <person name="Choi I.Y."/>
            <person name="Moon J.S."/>
            <person name="Kim J."/>
            <person name="Hwang I."/>
        </authorList>
    </citation>
    <scope>NUCLEOTIDE SEQUENCE [LARGE SCALE GENOMIC DNA]</scope>
    <source>
        <strain evidence="3 4">BSR3</strain>
        <plasmid evidence="3">bgla_3p</plasmid>
    </source>
</reference>
<evidence type="ECO:0000313" key="4">
    <source>
        <dbReference type="Proteomes" id="UP000008316"/>
    </source>
</evidence>
<protein>
    <submittedName>
        <fullName evidence="3">von Willebrand factor, type A</fullName>
    </submittedName>
</protein>
<feature type="region of interest" description="Disordered" evidence="1">
    <location>
        <begin position="214"/>
        <end position="356"/>
    </location>
</feature>
<proteinExistence type="predicted"/>
<dbReference type="Gene3D" id="3.40.50.410">
    <property type="entry name" value="von Willebrand factor, type A domain"/>
    <property type="match status" value="1"/>
</dbReference>
<dbReference type="RefSeq" id="WP_013691854.1">
    <property type="nucleotide sequence ID" value="NC_015378.1"/>
</dbReference>
<evidence type="ECO:0000256" key="1">
    <source>
        <dbReference type="SAM" id="MobiDB-lite"/>
    </source>
</evidence>